<evidence type="ECO:0008006" key="5">
    <source>
        <dbReference type="Google" id="ProtNLM"/>
    </source>
</evidence>
<sequence length="159" mass="17640">MALHHHHHTLGLLTCPHFPSSSSLSSSITFKPHSLSLIPPIRIRNSHVPRGVVEDSSEPQPQPQTAKEEEKESELASELKKAMQERKDKEENNNNNFLSGVAQEITQIEWPPFPKVFSTSAVVLAVIFGSTVVLLSLNAVFAELSDRVFAARGLQDFFT</sequence>
<comment type="caution">
    <text evidence="3">The sequence shown here is derived from an EMBL/GenBank/DDBJ whole genome shotgun (WGS) entry which is preliminary data.</text>
</comment>
<keyword evidence="4" id="KW-1185">Reference proteome</keyword>
<accession>A0A6A4QET8</accession>
<organism evidence="3 4">
    <name type="scientific">Lupinus albus</name>
    <name type="common">White lupine</name>
    <name type="synonym">Lupinus termis</name>
    <dbReference type="NCBI Taxonomy" id="3870"/>
    <lineage>
        <taxon>Eukaryota</taxon>
        <taxon>Viridiplantae</taxon>
        <taxon>Streptophyta</taxon>
        <taxon>Embryophyta</taxon>
        <taxon>Tracheophyta</taxon>
        <taxon>Spermatophyta</taxon>
        <taxon>Magnoliopsida</taxon>
        <taxon>eudicotyledons</taxon>
        <taxon>Gunneridae</taxon>
        <taxon>Pentapetalae</taxon>
        <taxon>rosids</taxon>
        <taxon>fabids</taxon>
        <taxon>Fabales</taxon>
        <taxon>Fabaceae</taxon>
        <taxon>Papilionoideae</taxon>
        <taxon>50 kb inversion clade</taxon>
        <taxon>genistoids sensu lato</taxon>
        <taxon>core genistoids</taxon>
        <taxon>Genisteae</taxon>
        <taxon>Lupinus</taxon>
    </lineage>
</organism>
<proteinExistence type="predicted"/>
<dbReference type="PANTHER" id="PTHR37240:SF1">
    <property type="entry name" value="PREPROTEIN TRANSLOCASE SUBUNIT SECE1"/>
    <property type="match status" value="1"/>
</dbReference>
<name>A0A6A4QET8_LUPAL</name>
<dbReference type="OrthoDB" id="1937988at2759"/>
<dbReference type="EMBL" id="WOCE01000005">
    <property type="protein sequence ID" value="KAE9612815.1"/>
    <property type="molecule type" value="Genomic_DNA"/>
</dbReference>
<evidence type="ECO:0000313" key="3">
    <source>
        <dbReference type="EMBL" id="KAE9612815.1"/>
    </source>
</evidence>
<keyword evidence="2" id="KW-0812">Transmembrane</keyword>
<keyword evidence="2" id="KW-1133">Transmembrane helix</keyword>
<dbReference type="InterPro" id="IPR038379">
    <property type="entry name" value="SecE_sf"/>
</dbReference>
<dbReference type="GO" id="GO:0009535">
    <property type="term" value="C:chloroplast thylakoid membrane"/>
    <property type="evidence" value="ECO:0007669"/>
    <property type="project" value="TreeGrafter"/>
</dbReference>
<feature type="region of interest" description="Disordered" evidence="1">
    <location>
        <begin position="51"/>
        <end position="95"/>
    </location>
</feature>
<dbReference type="Proteomes" id="UP000447434">
    <property type="component" value="Chromosome 5"/>
</dbReference>
<dbReference type="Gene3D" id="1.20.5.1030">
    <property type="entry name" value="Preprotein translocase secy subunit"/>
    <property type="match status" value="1"/>
</dbReference>
<reference evidence="4" key="1">
    <citation type="journal article" date="2020" name="Nat. Commun.">
        <title>Genome sequence of the cluster root forming white lupin.</title>
        <authorList>
            <person name="Hufnagel B."/>
            <person name="Marques A."/>
            <person name="Soriano A."/>
            <person name="Marques L."/>
            <person name="Divol F."/>
            <person name="Doumas P."/>
            <person name="Sallet E."/>
            <person name="Mancinotti D."/>
            <person name="Carrere S."/>
            <person name="Marande W."/>
            <person name="Arribat S."/>
            <person name="Keller J."/>
            <person name="Huneau C."/>
            <person name="Blein T."/>
            <person name="Aime D."/>
            <person name="Laguerre M."/>
            <person name="Taylor J."/>
            <person name="Schubert V."/>
            <person name="Nelson M."/>
            <person name="Geu-Flores F."/>
            <person name="Crespi M."/>
            <person name="Gallardo-Guerrero K."/>
            <person name="Delaux P.-M."/>
            <person name="Salse J."/>
            <person name="Berges H."/>
            <person name="Guyot R."/>
            <person name="Gouzy J."/>
            <person name="Peret B."/>
        </authorList>
    </citation>
    <scope>NUCLEOTIDE SEQUENCE [LARGE SCALE GENOMIC DNA]</scope>
    <source>
        <strain evidence="4">cv. Amiga</strain>
    </source>
</reference>
<evidence type="ECO:0000313" key="4">
    <source>
        <dbReference type="Proteomes" id="UP000447434"/>
    </source>
</evidence>
<feature type="transmembrane region" description="Helical" evidence="2">
    <location>
        <begin position="121"/>
        <end position="142"/>
    </location>
</feature>
<keyword evidence="2" id="KW-0472">Membrane</keyword>
<feature type="compositionally biased region" description="Basic and acidic residues" evidence="1">
    <location>
        <begin position="66"/>
        <end position="92"/>
    </location>
</feature>
<evidence type="ECO:0000256" key="2">
    <source>
        <dbReference type="SAM" id="Phobius"/>
    </source>
</evidence>
<evidence type="ECO:0000256" key="1">
    <source>
        <dbReference type="SAM" id="MobiDB-lite"/>
    </source>
</evidence>
<protein>
    <recommendedName>
        <fullName evidence="5">Preprotein translocase subunit SecE</fullName>
    </recommendedName>
</protein>
<dbReference type="InterPro" id="IPR055330">
    <property type="entry name" value="SECE1-like"/>
</dbReference>
<dbReference type="PANTHER" id="PTHR37240">
    <property type="entry name" value="PREPROTEIN TRANSLOCASE SUBUNIT SECE1"/>
    <property type="match status" value="1"/>
</dbReference>
<dbReference type="AlphaFoldDB" id="A0A6A4QET8"/>
<gene>
    <name evidence="3" type="ORF">Lalb_Chr05g0211001</name>
</gene>